<evidence type="ECO:0000256" key="1">
    <source>
        <dbReference type="ARBA" id="ARBA00003999"/>
    </source>
</evidence>
<dbReference type="PIRSF" id="PIRSF005087">
    <property type="entry name" value="NrdI"/>
    <property type="match status" value="1"/>
</dbReference>
<evidence type="ECO:0000256" key="3">
    <source>
        <dbReference type="HAMAP-Rule" id="MF_00128"/>
    </source>
</evidence>
<dbReference type="RefSeq" id="WP_190930830.1">
    <property type="nucleotide sequence ID" value="NZ_JACXJA010000038.1"/>
</dbReference>
<sequence>MLIAYDSRTGNVKRFVNKLNLPAVKIDEEMTVDEPFVLVTYTTGFGQAPEKTLNFLKRNSAKMIGVCASGNRNWGEGFARSADRISDLYGVPVLAKFELAGTSQDVEKFVREVNAVAAY</sequence>
<dbReference type="HAMAP" id="MF_00128">
    <property type="entry name" value="NrdI"/>
    <property type="match status" value="1"/>
</dbReference>
<dbReference type="SUPFAM" id="SSF52218">
    <property type="entry name" value="Flavoproteins"/>
    <property type="match status" value="1"/>
</dbReference>
<gene>
    <name evidence="3 4" type="primary">nrdI</name>
    <name evidence="4" type="ORF">IDH45_24840</name>
</gene>
<dbReference type="AlphaFoldDB" id="A0A927CBX2"/>
<organism evidence="4 5">
    <name type="scientific">Paenibacillus oceani</name>
    <dbReference type="NCBI Taxonomy" id="2772510"/>
    <lineage>
        <taxon>Bacteria</taxon>
        <taxon>Bacillati</taxon>
        <taxon>Bacillota</taxon>
        <taxon>Bacilli</taxon>
        <taxon>Bacillales</taxon>
        <taxon>Paenibacillaceae</taxon>
        <taxon>Paenibacillus</taxon>
    </lineage>
</organism>
<dbReference type="Proteomes" id="UP000639396">
    <property type="component" value="Unassembled WGS sequence"/>
</dbReference>
<dbReference type="GO" id="GO:0010181">
    <property type="term" value="F:FMN binding"/>
    <property type="evidence" value="ECO:0007669"/>
    <property type="project" value="InterPro"/>
</dbReference>
<proteinExistence type="inferred from homology"/>
<evidence type="ECO:0000256" key="2">
    <source>
        <dbReference type="ARBA" id="ARBA00009942"/>
    </source>
</evidence>
<dbReference type="InterPro" id="IPR029039">
    <property type="entry name" value="Flavoprotein-like_sf"/>
</dbReference>
<dbReference type="InterPro" id="IPR004465">
    <property type="entry name" value="RNR_NrdI"/>
</dbReference>
<dbReference type="PANTHER" id="PTHR37297">
    <property type="entry name" value="PROTEIN NRDI"/>
    <property type="match status" value="1"/>
</dbReference>
<protein>
    <recommendedName>
        <fullName evidence="3">Protein NrdI</fullName>
    </recommendedName>
</protein>
<reference evidence="4" key="1">
    <citation type="submission" date="2020-09" db="EMBL/GenBank/DDBJ databases">
        <title>A novel bacterium of genus Paenibacillus, isolated from South China Sea.</title>
        <authorList>
            <person name="Huang H."/>
            <person name="Mo K."/>
            <person name="Hu Y."/>
        </authorList>
    </citation>
    <scope>NUCLEOTIDE SEQUENCE</scope>
    <source>
        <strain evidence="4">IB182363</strain>
    </source>
</reference>
<dbReference type="EMBL" id="JACXJA010000038">
    <property type="protein sequence ID" value="MBD2865214.1"/>
    <property type="molecule type" value="Genomic_DNA"/>
</dbReference>
<name>A0A927CBX2_9BACL</name>
<dbReference type="InterPro" id="IPR020852">
    <property type="entry name" value="RNR_Ib_NrdI_bac"/>
</dbReference>
<comment type="similarity">
    <text evidence="2 3">Belongs to the NrdI family.</text>
</comment>
<dbReference type="Pfam" id="PF07972">
    <property type="entry name" value="Flavodoxin_NdrI"/>
    <property type="match status" value="1"/>
</dbReference>
<comment type="caution">
    <text evidence="4">The sequence shown here is derived from an EMBL/GenBank/DDBJ whole genome shotgun (WGS) entry which is preliminary data.</text>
</comment>
<evidence type="ECO:0000313" key="5">
    <source>
        <dbReference type="Proteomes" id="UP000639396"/>
    </source>
</evidence>
<dbReference type="NCBIfam" id="TIGR00333">
    <property type="entry name" value="nrdI"/>
    <property type="match status" value="1"/>
</dbReference>
<keyword evidence="5" id="KW-1185">Reference proteome</keyword>
<comment type="function">
    <text evidence="1 3">Probably involved in ribonucleotide reductase function.</text>
</comment>
<dbReference type="PANTHER" id="PTHR37297:SF1">
    <property type="entry name" value="PROTEIN NRDI"/>
    <property type="match status" value="1"/>
</dbReference>
<dbReference type="Gene3D" id="3.40.50.360">
    <property type="match status" value="1"/>
</dbReference>
<accession>A0A927CBX2</accession>
<evidence type="ECO:0000313" key="4">
    <source>
        <dbReference type="EMBL" id="MBD2865214.1"/>
    </source>
</evidence>